<proteinExistence type="predicted"/>
<comment type="caution">
    <text evidence="1">The sequence shown here is derived from an EMBL/GenBank/DDBJ whole genome shotgun (WGS) entry which is preliminary data.</text>
</comment>
<dbReference type="OrthoDB" id="205782at2759"/>
<dbReference type="AlphaFoldDB" id="A0A132A625"/>
<accession>A0A132A625</accession>
<evidence type="ECO:0000313" key="1">
    <source>
        <dbReference type="EMBL" id="KPM06075.1"/>
    </source>
</evidence>
<dbReference type="VEuPathDB" id="VectorBase:SSCA009862"/>
<evidence type="ECO:0000313" key="2">
    <source>
        <dbReference type="Proteomes" id="UP000616769"/>
    </source>
</evidence>
<name>A0A132A625_SARSC</name>
<protein>
    <submittedName>
        <fullName evidence="1">Uncharacterized protein</fullName>
    </submittedName>
</protein>
<organism evidence="1 2">
    <name type="scientific">Sarcoptes scabiei</name>
    <name type="common">Itch mite</name>
    <name type="synonym">Acarus scabiei</name>
    <dbReference type="NCBI Taxonomy" id="52283"/>
    <lineage>
        <taxon>Eukaryota</taxon>
        <taxon>Metazoa</taxon>
        <taxon>Ecdysozoa</taxon>
        <taxon>Arthropoda</taxon>
        <taxon>Chelicerata</taxon>
        <taxon>Arachnida</taxon>
        <taxon>Acari</taxon>
        <taxon>Acariformes</taxon>
        <taxon>Sarcoptiformes</taxon>
        <taxon>Astigmata</taxon>
        <taxon>Psoroptidia</taxon>
        <taxon>Sarcoptoidea</taxon>
        <taxon>Sarcoptidae</taxon>
        <taxon>Sarcoptinae</taxon>
        <taxon>Sarcoptes</taxon>
    </lineage>
</organism>
<reference evidence="1 2" key="1">
    <citation type="journal article" date="2015" name="Parasit. Vectors">
        <title>Draft genome of the scabies mite.</title>
        <authorList>
            <person name="Rider S.D.Jr."/>
            <person name="Morgan M.S."/>
            <person name="Arlian L.G."/>
        </authorList>
    </citation>
    <scope>NUCLEOTIDE SEQUENCE [LARGE SCALE GENOMIC DNA]</scope>
    <source>
        <strain evidence="1">Arlian Lab</strain>
    </source>
</reference>
<dbReference type="Proteomes" id="UP000616769">
    <property type="component" value="Unassembled WGS sequence"/>
</dbReference>
<dbReference type="EMBL" id="JXLN01010644">
    <property type="protein sequence ID" value="KPM06075.1"/>
    <property type="molecule type" value="Genomic_DNA"/>
</dbReference>
<gene>
    <name evidence="1" type="ORF">QR98_0045480</name>
</gene>
<sequence length="156" mass="17438">MDGQQIAMMTTNKKSHQSHQFYSHNHHQHHLHQSQQSEMIATSFISDDLTYEANNHNSNDHHPELEHLAKTMPIPSGVADDENRLLYGDDGIATNTNDNDEIDSIHCRQQSTSSSTSSSLPVRCQSRMSISHDKGLLNMPGQNNCFLNSAVQVTSV</sequence>